<dbReference type="AlphaFoldDB" id="A0A4V5NDH9"/>
<dbReference type="OrthoDB" id="3843814at2759"/>
<reference evidence="2 3" key="1">
    <citation type="submission" date="2017-03" db="EMBL/GenBank/DDBJ databases">
        <title>Genomes of endolithic fungi from Antarctica.</title>
        <authorList>
            <person name="Coleine C."/>
            <person name="Masonjones S."/>
            <person name="Stajich J.E."/>
        </authorList>
    </citation>
    <scope>NUCLEOTIDE SEQUENCE [LARGE SCALE GENOMIC DNA]</scope>
    <source>
        <strain evidence="2 3">CCFEE 5184</strain>
    </source>
</reference>
<gene>
    <name evidence="2" type="ORF">B0A55_12813</name>
</gene>
<feature type="compositionally biased region" description="Polar residues" evidence="1">
    <location>
        <begin position="18"/>
        <end position="30"/>
    </location>
</feature>
<keyword evidence="3" id="KW-1185">Reference proteome</keyword>
<feature type="region of interest" description="Disordered" evidence="1">
    <location>
        <begin position="324"/>
        <end position="349"/>
    </location>
</feature>
<sequence>MDGMQRYTQPFLAGPATPNHSISPPHQQLASRRIKIPMTPQSHNGHYNQPPPNMAMFSGSAIPDQFMVYGHQQPSQFMEFYTPMMPQAQGLGYGGQSVADMAALTPLAGSATPGQFMPSGYQHPLQRMNMSVMPQAQGIGYDHTSASMSGRAPLADSAMSNQFSYPGHQRPPQRIRMPTTPQAQSGGYEQHTGNVPTFTPQEIHEHFNAPRFWPAPGPGSPKFFGTALQFAKDYPQVLPALNKCYQNVVDSAMRRAISAGANAGEHVGLGLDPQQPVATPSFMHVATAAQFPGTHAQPQNNQRSKAPKMERTYSAPIEFAPIVQGPSVSHRSKSSISPASKPTPKTEQSFTTTTLMQCYSGSTGPHIVRVPADWNKSRCPACVASEEAIIAAYEATQEGKEHTRIYVASPQYQELGKSRSSPGQYVDLIAGDEEAGTALERNTPARARRNVDSHPSDKPWPTTSASQTSQSMNEFDTKTSAPRATKPVTPQRRRAAPEEPNSGTPQVMQERLETAVFLCAMCRQKSRILDMPTKNNGVHCNDCCNILKANGVCLWERATYDIVMNGTKVSDDLRHIVISKVQVCRATKANLKGTCACSFPAPIPLQQPASQLPPTRYARPSSSHSMLSMSNGTTPSPFALPEIVTPETPGRVRSFNIRPPATAPDSIKRKRASSPVDITNKDDFPQPAAKRANTAADPPAAAPESLKRKRASSPIVIDDNDEVVPPLAKRPNTAPSPPSSVKEPSTVYSQPSAALLAVLAVENSKVAPPSTANSQPGMALLAAPAVEDNKVIAPQPKKLPPSKQPKSAQAIAQSKQAALHEGAVMHVPPQETNRVTAEGFLVGPTMTSGPLAGYHEVLATNMPQPSPYLMPPPTYPVIRAPLPGPDAPVATLLHAYLPCALTHAREMQPVQLWARGICPTWRDFGDHIRFRDEHGNMRCRACDKTGITNPGVLNKIHEHLAGNV</sequence>
<feature type="compositionally biased region" description="Polar residues" evidence="1">
    <location>
        <begin position="326"/>
        <end position="349"/>
    </location>
</feature>
<feature type="region of interest" description="Disordered" evidence="1">
    <location>
        <begin position="166"/>
        <end position="189"/>
    </location>
</feature>
<evidence type="ECO:0000313" key="3">
    <source>
        <dbReference type="Proteomes" id="UP000309340"/>
    </source>
</evidence>
<name>A0A4V5NDH9_9PEZI</name>
<feature type="compositionally biased region" description="Polar residues" evidence="1">
    <location>
        <begin position="179"/>
        <end position="189"/>
    </location>
</feature>
<proteinExistence type="predicted"/>
<feature type="compositionally biased region" description="Low complexity" evidence="1">
    <location>
        <begin position="687"/>
        <end position="703"/>
    </location>
</feature>
<protein>
    <submittedName>
        <fullName evidence="2">Uncharacterized protein</fullName>
    </submittedName>
</protein>
<evidence type="ECO:0000313" key="2">
    <source>
        <dbReference type="EMBL" id="TKA63439.1"/>
    </source>
</evidence>
<evidence type="ECO:0000256" key="1">
    <source>
        <dbReference type="SAM" id="MobiDB-lite"/>
    </source>
</evidence>
<dbReference type="EMBL" id="NAJQ01000944">
    <property type="protein sequence ID" value="TKA63439.1"/>
    <property type="molecule type" value="Genomic_DNA"/>
</dbReference>
<dbReference type="Proteomes" id="UP000309340">
    <property type="component" value="Unassembled WGS sequence"/>
</dbReference>
<organism evidence="2 3">
    <name type="scientific">Friedmanniomyces simplex</name>
    <dbReference type="NCBI Taxonomy" id="329884"/>
    <lineage>
        <taxon>Eukaryota</taxon>
        <taxon>Fungi</taxon>
        <taxon>Dikarya</taxon>
        <taxon>Ascomycota</taxon>
        <taxon>Pezizomycotina</taxon>
        <taxon>Dothideomycetes</taxon>
        <taxon>Dothideomycetidae</taxon>
        <taxon>Mycosphaerellales</taxon>
        <taxon>Teratosphaeriaceae</taxon>
        <taxon>Friedmanniomyces</taxon>
    </lineage>
</organism>
<feature type="compositionally biased region" description="Polar residues" evidence="1">
    <location>
        <begin position="461"/>
        <end position="482"/>
    </location>
</feature>
<feature type="compositionally biased region" description="Low complexity" evidence="1">
    <location>
        <begin position="621"/>
        <end position="630"/>
    </location>
</feature>
<comment type="caution">
    <text evidence="2">The sequence shown here is derived from an EMBL/GenBank/DDBJ whole genome shotgun (WGS) entry which is preliminary data.</text>
</comment>
<feature type="region of interest" description="Disordered" evidence="1">
    <location>
        <begin position="436"/>
        <end position="506"/>
    </location>
</feature>
<feature type="region of interest" description="Disordered" evidence="1">
    <location>
        <begin position="611"/>
        <end position="746"/>
    </location>
</feature>
<feature type="region of interest" description="Disordered" evidence="1">
    <location>
        <begin position="1"/>
        <end position="30"/>
    </location>
</feature>
<accession>A0A4V5NDH9</accession>